<sequence length="248" mass="25306">MIARTPDGWTIISGAAAGIGAALAADCTARGQRVLGIDRDAAELARTAEALGPQFQGAVADMQDADAVRAAIGSVDGPVATLISNAAIVRACPFADSSPDDWAEVIGVNLMGMVHLVQAALPRLSDGGRIVALSSHSAVRGSFGRAAYAASKGGVDALVRVLAVELAPRRITVNAVAPGPVETPHVKASHSDARRTGWAERLPVGRYAAPEEITAAVRFLASPEASYITGQVLPVDGGFTSAGLTHTI</sequence>
<dbReference type="RefSeq" id="WP_160855068.1">
    <property type="nucleotide sequence ID" value="NZ_WUWG01000003.1"/>
</dbReference>
<dbReference type="SUPFAM" id="SSF51735">
    <property type="entry name" value="NAD(P)-binding Rossmann-fold domains"/>
    <property type="match status" value="1"/>
</dbReference>
<dbReference type="InterPro" id="IPR036291">
    <property type="entry name" value="NAD(P)-bd_dom_sf"/>
</dbReference>
<dbReference type="InterPro" id="IPR002347">
    <property type="entry name" value="SDR_fam"/>
</dbReference>
<dbReference type="InterPro" id="IPR057326">
    <property type="entry name" value="KR_dom"/>
</dbReference>
<dbReference type="CDD" id="cd05233">
    <property type="entry name" value="SDR_c"/>
    <property type="match status" value="1"/>
</dbReference>
<comment type="similarity">
    <text evidence="1">Belongs to the short-chain dehydrogenases/reductases (SDR) family.</text>
</comment>
<dbReference type="PANTHER" id="PTHR42760:SF123">
    <property type="entry name" value="OXIDOREDUCTASE"/>
    <property type="match status" value="1"/>
</dbReference>
<proteinExistence type="inferred from homology"/>
<dbReference type="GO" id="GO:0016616">
    <property type="term" value="F:oxidoreductase activity, acting on the CH-OH group of donors, NAD or NADP as acceptor"/>
    <property type="evidence" value="ECO:0007669"/>
    <property type="project" value="TreeGrafter"/>
</dbReference>
<evidence type="ECO:0000313" key="3">
    <source>
        <dbReference type="EMBL" id="MXU66042.1"/>
    </source>
</evidence>
<dbReference type="Pfam" id="PF13561">
    <property type="entry name" value="adh_short_C2"/>
    <property type="match status" value="1"/>
</dbReference>
<dbReference type="PROSITE" id="PS00061">
    <property type="entry name" value="ADH_SHORT"/>
    <property type="match status" value="1"/>
</dbReference>
<keyword evidence="4" id="KW-1185">Reference proteome</keyword>
<dbReference type="PRINTS" id="PR00081">
    <property type="entry name" value="GDHRDH"/>
</dbReference>
<dbReference type="InterPro" id="IPR020904">
    <property type="entry name" value="Sc_DH/Rdtase_CS"/>
</dbReference>
<dbReference type="AlphaFoldDB" id="A0A6B0TXM5"/>
<gene>
    <name evidence="3" type="ORF">GSH16_11320</name>
</gene>
<dbReference type="PRINTS" id="PR00080">
    <property type="entry name" value="SDRFAMILY"/>
</dbReference>
<evidence type="ECO:0000259" key="2">
    <source>
        <dbReference type="SMART" id="SM00822"/>
    </source>
</evidence>
<evidence type="ECO:0000256" key="1">
    <source>
        <dbReference type="ARBA" id="ARBA00006484"/>
    </source>
</evidence>
<dbReference type="Proteomes" id="UP000436016">
    <property type="component" value="Unassembled WGS sequence"/>
</dbReference>
<name>A0A6B0TXM5_9RHOB</name>
<dbReference type="FunFam" id="3.40.50.720:FF:000084">
    <property type="entry name" value="Short-chain dehydrogenase reductase"/>
    <property type="match status" value="1"/>
</dbReference>
<dbReference type="GO" id="GO:0030497">
    <property type="term" value="P:fatty acid elongation"/>
    <property type="evidence" value="ECO:0007669"/>
    <property type="project" value="TreeGrafter"/>
</dbReference>
<dbReference type="Gene3D" id="3.40.50.720">
    <property type="entry name" value="NAD(P)-binding Rossmann-like Domain"/>
    <property type="match status" value="1"/>
</dbReference>
<organism evidence="3 4">
    <name type="scientific">Oceanomicrobium pacificus</name>
    <dbReference type="NCBI Taxonomy" id="2692916"/>
    <lineage>
        <taxon>Bacteria</taxon>
        <taxon>Pseudomonadati</taxon>
        <taxon>Pseudomonadota</taxon>
        <taxon>Alphaproteobacteria</taxon>
        <taxon>Rhodobacterales</taxon>
        <taxon>Paracoccaceae</taxon>
        <taxon>Oceanomicrobium</taxon>
    </lineage>
</organism>
<feature type="domain" description="Ketoreductase" evidence="2">
    <location>
        <begin position="8"/>
        <end position="201"/>
    </location>
</feature>
<dbReference type="SMART" id="SM00822">
    <property type="entry name" value="PKS_KR"/>
    <property type="match status" value="1"/>
</dbReference>
<evidence type="ECO:0000313" key="4">
    <source>
        <dbReference type="Proteomes" id="UP000436016"/>
    </source>
</evidence>
<dbReference type="PANTHER" id="PTHR42760">
    <property type="entry name" value="SHORT-CHAIN DEHYDROGENASES/REDUCTASES FAMILY MEMBER"/>
    <property type="match status" value="1"/>
</dbReference>
<protein>
    <submittedName>
        <fullName evidence="3">SDR family oxidoreductase</fullName>
    </submittedName>
</protein>
<accession>A0A6B0TXM5</accession>
<reference evidence="3 4" key="1">
    <citation type="submission" date="2019-12" db="EMBL/GenBank/DDBJ databases">
        <title>Strain KN286 was isolated from seawater, which was collected from Caroline Seamount in the tropical western Pacific.</title>
        <authorList>
            <person name="Wang Q."/>
        </authorList>
    </citation>
    <scope>NUCLEOTIDE SEQUENCE [LARGE SCALE GENOMIC DNA]</scope>
    <source>
        <strain evidence="3 4">KN286</strain>
    </source>
</reference>
<comment type="caution">
    <text evidence="3">The sequence shown here is derived from an EMBL/GenBank/DDBJ whole genome shotgun (WGS) entry which is preliminary data.</text>
</comment>
<dbReference type="EMBL" id="WUWG01000003">
    <property type="protein sequence ID" value="MXU66042.1"/>
    <property type="molecule type" value="Genomic_DNA"/>
</dbReference>